<dbReference type="EMBL" id="MFUH01000045">
    <property type="protein sequence ID" value="OGI80743.1"/>
    <property type="molecule type" value="Genomic_DNA"/>
</dbReference>
<proteinExistence type="predicted"/>
<keyword evidence="2" id="KW-0808">Transferase</keyword>
<protein>
    <submittedName>
        <fullName evidence="2">Phosphoribosyl transferase</fullName>
    </submittedName>
</protein>
<gene>
    <name evidence="2" type="ORF">A3B93_01290</name>
</gene>
<dbReference type="GO" id="GO:0016740">
    <property type="term" value="F:transferase activity"/>
    <property type="evidence" value="ECO:0007669"/>
    <property type="project" value="UniProtKB-KW"/>
</dbReference>
<dbReference type="AlphaFoldDB" id="A0A1F6WFQ9"/>
<accession>A0A1F6WFQ9</accession>
<sequence length="209" mass="23200">MVMFADRKDAGKRLAEKLSKYRGKDAVILALPRGGVVVGYEIARTLNLPLDIVVVRKIGHPGNPEYAICAVDEKGSLLCNKAEIRSVDQDWLKKEILRQKNEALRRIRVYRGGRNPKKISGKIAILVDDGIATGLTIRVAMQSIRKQNPEELIVAVSVAPHDTVTELEKEADKVIVIDNDLNYLGAVGAYYSHFPQVSDEEVIELLNSQ</sequence>
<dbReference type="CDD" id="cd06223">
    <property type="entry name" value="PRTases_typeI"/>
    <property type="match status" value="1"/>
</dbReference>
<name>A0A1F6WFQ9_9BACT</name>
<dbReference type="Gene3D" id="3.30.1310.20">
    <property type="entry name" value="PRTase-like"/>
    <property type="match status" value="1"/>
</dbReference>
<reference evidence="2 3" key="1">
    <citation type="journal article" date="2016" name="Nat. Commun.">
        <title>Thousands of microbial genomes shed light on interconnected biogeochemical processes in an aquifer system.</title>
        <authorList>
            <person name="Anantharaman K."/>
            <person name="Brown C.T."/>
            <person name="Hug L.A."/>
            <person name="Sharon I."/>
            <person name="Castelle C.J."/>
            <person name="Probst A.J."/>
            <person name="Thomas B.C."/>
            <person name="Singh A."/>
            <person name="Wilkins M.J."/>
            <person name="Karaoz U."/>
            <person name="Brodie E.L."/>
            <person name="Williams K.H."/>
            <person name="Hubbard S.S."/>
            <person name="Banfield J.F."/>
        </authorList>
    </citation>
    <scope>NUCLEOTIDE SEQUENCE [LARGE SCALE GENOMIC DNA]</scope>
</reference>
<dbReference type="InterPro" id="IPR029057">
    <property type="entry name" value="PRTase-like"/>
</dbReference>
<evidence type="ECO:0000259" key="1">
    <source>
        <dbReference type="Pfam" id="PF00156"/>
    </source>
</evidence>
<evidence type="ECO:0000313" key="2">
    <source>
        <dbReference type="EMBL" id="OGI80743.1"/>
    </source>
</evidence>
<dbReference type="SUPFAM" id="SSF53271">
    <property type="entry name" value="PRTase-like"/>
    <property type="match status" value="1"/>
</dbReference>
<evidence type="ECO:0000313" key="3">
    <source>
        <dbReference type="Proteomes" id="UP000179880"/>
    </source>
</evidence>
<dbReference type="InterPro" id="IPR000836">
    <property type="entry name" value="PRTase_dom"/>
</dbReference>
<comment type="caution">
    <text evidence="2">The sequence shown here is derived from an EMBL/GenBank/DDBJ whole genome shotgun (WGS) entry which is preliminary data.</text>
</comment>
<dbReference type="Proteomes" id="UP000179880">
    <property type="component" value="Unassembled WGS sequence"/>
</dbReference>
<dbReference type="Pfam" id="PF00156">
    <property type="entry name" value="Pribosyltran"/>
    <property type="match status" value="1"/>
</dbReference>
<dbReference type="Gene3D" id="3.40.50.2020">
    <property type="match status" value="1"/>
</dbReference>
<feature type="domain" description="Phosphoribosyltransferase" evidence="1">
    <location>
        <begin position="8"/>
        <end position="178"/>
    </location>
</feature>
<organism evidence="2 3">
    <name type="scientific">Candidatus Nomurabacteria bacterium RIFCSPHIGHO2_02_FULL_42_24</name>
    <dbReference type="NCBI Taxonomy" id="1801757"/>
    <lineage>
        <taxon>Bacteria</taxon>
        <taxon>Candidatus Nomuraibacteriota</taxon>
    </lineage>
</organism>